<dbReference type="STRING" id="1141098.A0A1Y2EJG8"/>
<dbReference type="GO" id="GO:0006508">
    <property type="term" value="P:proteolysis"/>
    <property type="evidence" value="ECO:0007669"/>
    <property type="project" value="UniProtKB-KW"/>
</dbReference>
<dbReference type="GO" id="GO:0070008">
    <property type="term" value="F:serine-type exopeptidase activity"/>
    <property type="evidence" value="ECO:0007669"/>
    <property type="project" value="InterPro"/>
</dbReference>
<dbReference type="OrthoDB" id="1735038at2759"/>
<dbReference type="InterPro" id="IPR042269">
    <property type="entry name" value="Ser_carbopepase_S28_SKS"/>
</dbReference>
<dbReference type="EMBL" id="MCFJ01000001">
    <property type="protein sequence ID" value="ORY71444.1"/>
    <property type="molecule type" value="Genomic_DNA"/>
</dbReference>
<dbReference type="Gene3D" id="1.20.120.980">
    <property type="entry name" value="Serine carboxypeptidase S28, SKS domain"/>
    <property type="match status" value="1"/>
</dbReference>
<evidence type="ECO:0000256" key="2">
    <source>
        <dbReference type="ARBA" id="ARBA00022670"/>
    </source>
</evidence>
<feature type="chain" id="PRO_5012350113" evidence="6">
    <location>
        <begin position="18"/>
        <end position="500"/>
    </location>
</feature>
<comment type="caution">
    <text evidence="7">The sequence shown here is derived from an EMBL/GenBank/DDBJ whole genome shotgun (WGS) entry which is preliminary data.</text>
</comment>
<organism evidence="7 8">
    <name type="scientific">Pseudomassariella vexata</name>
    <dbReference type="NCBI Taxonomy" id="1141098"/>
    <lineage>
        <taxon>Eukaryota</taxon>
        <taxon>Fungi</taxon>
        <taxon>Dikarya</taxon>
        <taxon>Ascomycota</taxon>
        <taxon>Pezizomycotina</taxon>
        <taxon>Sordariomycetes</taxon>
        <taxon>Xylariomycetidae</taxon>
        <taxon>Amphisphaeriales</taxon>
        <taxon>Pseudomassariaceae</taxon>
        <taxon>Pseudomassariella</taxon>
    </lineage>
</organism>
<dbReference type="RefSeq" id="XP_040721036.1">
    <property type="nucleotide sequence ID" value="XM_040865149.1"/>
</dbReference>
<keyword evidence="7" id="KW-0121">Carboxypeptidase</keyword>
<proteinExistence type="inferred from homology"/>
<protein>
    <submittedName>
        <fullName evidence="7">Serine carboxypeptidase S28-domain-containing protein</fullName>
    </submittedName>
</protein>
<name>A0A1Y2EJG8_9PEZI</name>
<evidence type="ECO:0000256" key="1">
    <source>
        <dbReference type="ARBA" id="ARBA00011079"/>
    </source>
</evidence>
<dbReference type="Pfam" id="PF05577">
    <property type="entry name" value="Peptidase_S28"/>
    <property type="match status" value="1"/>
</dbReference>
<dbReference type="InterPro" id="IPR008758">
    <property type="entry name" value="Peptidase_S28"/>
</dbReference>
<dbReference type="SUPFAM" id="SSF53474">
    <property type="entry name" value="alpha/beta-Hydrolases"/>
    <property type="match status" value="1"/>
</dbReference>
<dbReference type="InParanoid" id="A0A1Y2EJG8"/>
<feature type="signal peptide" evidence="6">
    <location>
        <begin position="1"/>
        <end position="17"/>
    </location>
</feature>
<evidence type="ECO:0000313" key="7">
    <source>
        <dbReference type="EMBL" id="ORY71444.1"/>
    </source>
</evidence>
<dbReference type="Proteomes" id="UP000193689">
    <property type="component" value="Unassembled WGS sequence"/>
</dbReference>
<sequence>MVPPFLVAMAILGHVQAQQRSTLIDPPIREFDQILNHDSDQTGKFSQRYQLVTHYFKSGGPILFVQNAQQEMSPIWTTDLIDYAPQLNATVAILEHRYFGDKSGGSFPRNFNKRSTKNDTSDNSYAPLTLDNVLQDGVDFVNWIKQSIPGAEDSKVIYTGASSYGGFLAVQARMRYPDTFTGAIASSPALMSLGPMPENRLKFAAAGHLSKVYYNQSREAAQKIHENCHDALPDLNICWKPNGTDYRLIYQATVQNYFETSQFNYPFVDRFPTEYPLDDLINKTLPAKTDGEVIRIPLLASSWQQPNKCIDPSNRNITRASSPKVTSPEDYITCSYYAINHRSIPSNNLLPEAYTRTSVDLCKNPEWEASDYNSSNEYFTEKYALSHTNLDSMERLLIVHGEFDPIAAIGAPILTEADSYNHSRVIIVNGTARAEDTFSEAVVPRGVRPGLDQIRDAKLAHLKEWLGVGNQTTPESAAPAFGRLTWMLVAGAAMASYRVV</sequence>
<dbReference type="GO" id="GO:0004180">
    <property type="term" value="F:carboxypeptidase activity"/>
    <property type="evidence" value="ECO:0007669"/>
    <property type="project" value="UniProtKB-KW"/>
</dbReference>
<evidence type="ECO:0000313" key="8">
    <source>
        <dbReference type="Proteomes" id="UP000193689"/>
    </source>
</evidence>
<keyword evidence="4" id="KW-0378">Hydrolase</keyword>
<evidence type="ECO:0000256" key="4">
    <source>
        <dbReference type="ARBA" id="ARBA00022801"/>
    </source>
</evidence>
<evidence type="ECO:0000256" key="6">
    <source>
        <dbReference type="SAM" id="SignalP"/>
    </source>
</evidence>
<keyword evidence="3 6" id="KW-0732">Signal</keyword>
<dbReference type="GeneID" id="63781361"/>
<reference evidence="7 8" key="1">
    <citation type="submission" date="2016-07" db="EMBL/GenBank/DDBJ databases">
        <title>Pervasive Adenine N6-methylation of Active Genes in Fungi.</title>
        <authorList>
            <consortium name="DOE Joint Genome Institute"/>
            <person name="Mondo S.J."/>
            <person name="Dannebaum R.O."/>
            <person name="Kuo R.C."/>
            <person name="Labutti K."/>
            <person name="Haridas S."/>
            <person name="Kuo A."/>
            <person name="Salamov A."/>
            <person name="Ahrendt S.R."/>
            <person name="Lipzen A."/>
            <person name="Sullivan W."/>
            <person name="Andreopoulos W.B."/>
            <person name="Clum A."/>
            <person name="Lindquist E."/>
            <person name="Daum C."/>
            <person name="Ramamoorthy G.K."/>
            <person name="Gryganskyi A."/>
            <person name="Culley D."/>
            <person name="Magnuson J.K."/>
            <person name="James T.Y."/>
            <person name="O'Malley M.A."/>
            <person name="Stajich J.E."/>
            <person name="Spatafora J.W."/>
            <person name="Visel A."/>
            <person name="Grigoriev I.V."/>
        </authorList>
    </citation>
    <scope>NUCLEOTIDE SEQUENCE [LARGE SCALE GENOMIC DNA]</scope>
    <source>
        <strain evidence="7 8">CBS 129021</strain>
    </source>
</reference>
<evidence type="ECO:0000256" key="5">
    <source>
        <dbReference type="ARBA" id="ARBA00023180"/>
    </source>
</evidence>
<dbReference type="Gene3D" id="3.40.50.1820">
    <property type="entry name" value="alpha/beta hydrolase"/>
    <property type="match status" value="1"/>
</dbReference>
<dbReference type="GO" id="GO:0008239">
    <property type="term" value="F:dipeptidyl-peptidase activity"/>
    <property type="evidence" value="ECO:0007669"/>
    <property type="project" value="TreeGrafter"/>
</dbReference>
<keyword evidence="8" id="KW-1185">Reference proteome</keyword>
<keyword evidence="5" id="KW-0325">Glycoprotein</keyword>
<dbReference type="PANTHER" id="PTHR11010">
    <property type="entry name" value="PROTEASE S28 PRO-X CARBOXYPEPTIDASE-RELATED"/>
    <property type="match status" value="1"/>
</dbReference>
<evidence type="ECO:0000256" key="3">
    <source>
        <dbReference type="ARBA" id="ARBA00022729"/>
    </source>
</evidence>
<keyword evidence="2" id="KW-0645">Protease</keyword>
<dbReference type="InterPro" id="IPR029058">
    <property type="entry name" value="AB_hydrolase_fold"/>
</dbReference>
<dbReference type="AlphaFoldDB" id="A0A1Y2EJG8"/>
<comment type="similarity">
    <text evidence="1">Belongs to the peptidase S28 family.</text>
</comment>
<dbReference type="PANTHER" id="PTHR11010:SF38">
    <property type="entry name" value="LYSOSOMAL PRO-X CARBOXYPEPTIDASE"/>
    <property type="match status" value="1"/>
</dbReference>
<gene>
    <name evidence="7" type="ORF">BCR38DRAFT_519840</name>
</gene>
<accession>A0A1Y2EJG8</accession>